<evidence type="ECO:0000256" key="1">
    <source>
        <dbReference type="SAM" id="MobiDB-lite"/>
    </source>
</evidence>
<dbReference type="EMBL" id="PJEX01000017">
    <property type="protein sequence ID" value="TKW58928.1"/>
    <property type="molecule type" value="Genomic_DNA"/>
</dbReference>
<feature type="compositionally biased region" description="Polar residues" evidence="1">
    <location>
        <begin position="22"/>
        <end position="32"/>
    </location>
</feature>
<organism evidence="2 3">
    <name type="scientific">Colletotrichum tanaceti</name>
    <dbReference type="NCBI Taxonomy" id="1306861"/>
    <lineage>
        <taxon>Eukaryota</taxon>
        <taxon>Fungi</taxon>
        <taxon>Dikarya</taxon>
        <taxon>Ascomycota</taxon>
        <taxon>Pezizomycotina</taxon>
        <taxon>Sordariomycetes</taxon>
        <taxon>Hypocreomycetidae</taxon>
        <taxon>Glomerellales</taxon>
        <taxon>Glomerellaceae</taxon>
        <taxon>Colletotrichum</taxon>
        <taxon>Colletotrichum destructivum species complex</taxon>
    </lineage>
</organism>
<feature type="region of interest" description="Disordered" evidence="1">
    <location>
        <begin position="1"/>
        <end position="54"/>
    </location>
</feature>
<feature type="compositionally biased region" description="Low complexity" evidence="1">
    <location>
        <begin position="1"/>
        <end position="21"/>
    </location>
</feature>
<feature type="region of interest" description="Disordered" evidence="1">
    <location>
        <begin position="115"/>
        <end position="173"/>
    </location>
</feature>
<keyword evidence="3" id="KW-1185">Reference proteome</keyword>
<sequence length="173" mass="18118">MDSIGSNSSKGSSSASGSQGSQKLRQIMNLNPSARPFTPTGSGPPSTTLPNVGAGDLAYHQTMAVEVANLVAAQVPPSMKPPPERKPPTEPAAYRTSTAYAQRVADTLPSLVVAANSAGSADQDLDAPKTPPNLQPNPRRGSPTPAAYTFADDDEFYPGTDPRLKKNARWVKC</sequence>
<dbReference type="Proteomes" id="UP000310108">
    <property type="component" value="Unassembled WGS sequence"/>
</dbReference>
<proteinExistence type="predicted"/>
<reference evidence="2 3" key="1">
    <citation type="journal article" date="2019" name="PLoS ONE">
        <title>Comparative genome analysis indicates high evolutionary potential of pathogenicity genes in Colletotrichum tanaceti.</title>
        <authorList>
            <person name="Lelwala R.V."/>
            <person name="Korhonen P.K."/>
            <person name="Young N.D."/>
            <person name="Scott J.B."/>
            <person name="Ades P.A."/>
            <person name="Gasser R.B."/>
            <person name="Taylor P.W.J."/>
        </authorList>
    </citation>
    <scope>NUCLEOTIDE SEQUENCE [LARGE SCALE GENOMIC DNA]</scope>
    <source>
        <strain evidence="2">BRIP57314</strain>
    </source>
</reference>
<gene>
    <name evidence="2" type="ORF">CTA1_636</name>
</gene>
<dbReference type="AlphaFoldDB" id="A0A4U6XSV1"/>
<accession>A0A4U6XSV1</accession>
<feature type="compositionally biased region" description="Low complexity" evidence="1">
    <location>
        <begin position="36"/>
        <end position="48"/>
    </location>
</feature>
<name>A0A4U6XSV1_9PEZI</name>
<comment type="caution">
    <text evidence="2">The sequence shown here is derived from an EMBL/GenBank/DDBJ whole genome shotgun (WGS) entry which is preliminary data.</text>
</comment>
<protein>
    <submittedName>
        <fullName evidence="2">Uncharacterized protein</fullName>
    </submittedName>
</protein>
<evidence type="ECO:0000313" key="3">
    <source>
        <dbReference type="Proteomes" id="UP000310108"/>
    </source>
</evidence>
<evidence type="ECO:0000313" key="2">
    <source>
        <dbReference type="EMBL" id="TKW58928.1"/>
    </source>
</evidence>